<reference evidence="1 2" key="1">
    <citation type="journal article" date="2019" name="Nat. Ecol. Evol.">
        <title>Megaphylogeny resolves global patterns of mushroom evolution.</title>
        <authorList>
            <person name="Varga T."/>
            <person name="Krizsan K."/>
            <person name="Foldi C."/>
            <person name="Dima B."/>
            <person name="Sanchez-Garcia M."/>
            <person name="Sanchez-Ramirez S."/>
            <person name="Szollosi G.J."/>
            <person name="Szarkandi J.G."/>
            <person name="Papp V."/>
            <person name="Albert L."/>
            <person name="Andreopoulos W."/>
            <person name="Angelini C."/>
            <person name="Antonin V."/>
            <person name="Barry K.W."/>
            <person name="Bougher N.L."/>
            <person name="Buchanan P."/>
            <person name="Buyck B."/>
            <person name="Bense V."/>
            <person name="Catcheside P."/>
            <person name="Chovatia M."/>
            <person name="Cooper J."/>
            <person name="Damon W."/>
            <person name="Desjardin D."/>
            <person name="Finy P."/>
            <person name="Geml J."/>
            <person name="Haridas S."/>
            <person name="Hughes K."/>
            <person name="Justo A."/>
            <person name="Karasinski D."/>
            <person name="Kautmanova I."/>
            <person name="Kiss B."/>
            <person name="Kocsube S."/>
            <person name="Kotiranta H."/>
            <person name="LaButti K.M."/>
            <person name="Lechner B.E."/>
            <person name="Liimatainen K."/>
            <person name="Lipzen A."/>
            <person name="Lukacs Z."/>
            <person name="Mihaltcheva S."/>
            <person name="Morgado L.N."/>
            <person name="Niskanen T."/>
            <person name="Noordeloos M.E."/>
            <person name="Ohm R.A."/>
            <person name="Ortiz-Santana B."/>
            <person name="Ovrebo C."/>
            <person name="Racz N."/>
            <person name="Riley R."/>
            <person name="Savchenko A."/>
            <person name="Shiryaev A."/>
            <person name="Soop K."/>
            <person name="Spirin V."/>
            <person name="Szebenyi C."/>
            <person name="Tomsovsky M."/>
            <person name="Tulloss R.E."/>
            <person name="Uehling J."/>
            <person name="Grigoriev I.V."/>
            <person name="Vagvolgyi C."/>
            <person name="Papp T."/>
            <person name="Martin F.M."/>
            <person name="Miettinen O."/>
            <person name="Hibbett D.S."/>
            <person name="Nagy L.G."/>
        </authorList>
    </citation>
    <scope>NUCLEOTIDE SEQUENCE [LARGE SCALE GENOMIC DNA]</scope>
    <source>
        <strain evidence="1 2">NL-1719</strain>
    </source>
</reference>
<feature type="non-terminal residue" evidence="1">
    <location>
        <position position="155"/>
    </location>
</feature>
<accession>A0ACD2ZZF3</accession>
<dbReference type="EMBL" id="ML209208">
    <property type="protein sequence ID" value="TFK58753.1"/>
    <property type="molecule type" value="Genomic_DNA"/>
</dbReference>
<gene>
    <name evidence="1" type="ORF">BDN72DRAFT_746964</name>
</gene>
<organism evidence="1 2">
    <name type="scientific">Pluteus cervinus</name>
    <dbReference type="NCBI Taxonomy" id="181527"/>
    <lineage>
        <taxon>Eukaryota</taxon>
        <taxon>Fungi</taxon>
        <taxon>Dikarya</taxon>
        <taxon>Basidiomycota</taxon>
        <taxon>Agaricomycotina</taxon>
        <taxon>Agaricomycetes</taxon>
        <taxon>Agaricomycetidae</taxon>
        <taxon>Agaricales</taxon>
        <taxon>Pluteineae</taxon>
        <taxon>Pluteaceae</taxon>
        <taxon>Pluteus</taxon>
    </lineage>
</organism>
<keyword evidence="2" id="KW-1185">Reference proteome</keyword>
<proteinExistence type="predicted"/>
<sequence length="155" mass="17500">ICSRCGDRAEISPTKPQRILEHMAAHILFDEQLDTTEERCGFCLRPEGCTMIVKKGRGSSAHPSVQLSLSKCPNLVRFTYNKAAQSTESAPCSNVPVNCPLCPPRSSAVWTYNLAIHFQKQHRLRPADFPHSHKRDDLEVNGLKAIWESRFVKKK</sequence>
<name>A0ACD2ZZF3_9AGAR</name>
<feature type="non-terminal residue" evidence="1">
    <location>
        <position position="1"/>
    </location>
</feature>
<dbReference type="Proteomes" id="UP000308600">
    <property type="component" value="Unassembled WGS sequence"/>
</dbReference>
<evidence type="ECO:0000313" key="2">
    <source>
        <dbReference type="Proteomes" id="UP000308600"/>
    </source>
</evidence>
<evidence type="ECO:0000313" key="1">
    <source>
        <dbReference type="EMBL" id="TFK58753.1"/>
    </source>
</evidence>
<protein>
    <submittedName>
        <fullName evidence="1">Uncharacterized protein</fullName>
    </submittedName>
</protein>